<evidence type="ECO:0000313" key="2">
    <source>
        <dbReference type="Proteomes" id="UP001243420"/>
    </source>
</evidence>
<keyword evidence="2" id="KW-1185">Reference proteome</keyword>
<accession>A0ABY8LBM0</accession>
<proteinExistence type="predicted"/>
<evidence type="ECO:0000313" key="1">
    <source>
        <dbReference type="EMBL" id="WGH78681.1"/>
    </source>
</evidence>
<gene>
    <name evidence="1" type="ORF">P8627_16985</name>
</gene>
<dbReference type="EMBL" id="CP122537">
    <property type="protein sequence ID" value="WGH78681.1"/>
    <property type="molecule type" value="Genomic_DNA"/>
</dbReference>
<name>A0ABY8LBM0_9RHOB</name>
<organism evidence="1 2">
    <name type="scientific">Jannaschia ovalis</name>
    <dbReference type="NCBI Taxonomy" id="3038773"/>
    <lineage>
        <taxon>Bacteria</taxon>
        <taxon>Pseudomonadati</taxon>
        <taxon>Pseudomonadota</taxon>
        <taxon>Alphaproteobacteria</taxon>
        <taxon>Rhodobacterales</taxon>
        <taxon>Roseobacteraceae</taxon>
        <taxon>Jannaschia</taxon>
    </lineage>
</organism>
<dbReference type="Proteomes" id="UP001243420">
    <property type="component" value="Chromosome"/>
</dbReference>
<protein>
    <submittedName>
        <fullName evidence="1">Uncharacterized protein</fullName>
    </submittedName>
</protein>
<reference evidence="1 2" key="1">
    <citation type="submission" date="2023-04" db="EMBL/GenBank/DDBJ databases">
        <title>Jannaschia ovalis sp. nov., a marine bacterium isolated from sea tidal flat.</title>
        <authorList>
            <person name="Kwon D.Y."/>
            <person name="Kim J.-J."/>
        </authorList>
    </citation>
    <scope>NUCLEOTIDE SEQUENCE [LARGE SCALE GENOMIC DNA]</scope>
    <source>
        <strain evidence="1 2">GRR-S6-38</strain>
    </source>
</reference>
<sequence>MSLSLVLNLRSVSRALGALRRAWLEDAPRRHAEATGLMLGHMMLNPRGVADRTLPLISEFLREHGPEGVDSIYLSAMSAAAAYNTPAFREGLAVGRAIVPARKGVAKPDFIIDLVDLGAEPMQRLAALFGAPRDRRHPALGLPGMEGIAARLDAARTGFHYPGARTGPFTEFISKLYPDGIRNAIYANLPSPSNTGMLPGFGPLMRGALGPFDEYRLPGASVSQEGRDNARAEKDAQTAAIVTAAAGGPEAQPGAHPLFGLLGAILEGLAASGAAAEAKSDVGEAMPPPWEPAGVCEDPDAKVKMPLPDEAGGGRPTLWELFQAYQRFNSRLDPLIRPMREDVGGDVTILRIPNPGWVDPLWEEVGFTIPEDELRRQLEFIQAKYFDSLVNPVRSDGSG</sequence>
<dbReference type="RefSeq" id="WP_279965432.1">
    <property type="nucleotide sequence ID" value="NZ_CP122537.1"/>
</dbReference>